<dbReference type="RefSeq" id="WP_229695102.1">
    <property type="nucleotide sequence ID" value="NZ_BAABER010000001.1"/>
</dbReference>
<dbReference type="InterPro" id="IPR011009">
    <property type="entry name" value="Kinase-like_dom_sf"/>
</dbReference>
<dbReference type="CDD" id="cd14014">
    <property type="entry name" value="STKc_PknB_like"/>
    <property type="match status" value="1"/>
</dbReference>
<dbReference type="PROSITE" id="PS00108">
    <property type="entry name" value="PROTEIN_KINASE_ST"/>
    <property type="match status" value="1"/>
</dbReference>
<evidence type="ECO:0000313" key="8">
    <source>
        <dbReference type="EMBL" id="GGJ21259.1"/>
    </source>
</evidence>
<keyword evidence="1" id="KW-0808">Transferase</keyword>
<keyword evidence="3" id="KW-0418">Kinase</keyword>
<dbReference type="PANTHER" id="PTHR43289:SF34">
    <property type="entry name" value="SERINE_THREONINE-PROTEIN KINASE YBDM-RELATED"/>
    <property type="match status" value="1"/>
</dbReference>
<dbReference type="Gene3D" id="1.10.510.10">
    <property type="entry name" value="Transferase(Phosphotransferase) domain 1"/>
    <property type="match status" value="1"/>
</dbReference>
<feature type="domain" description="Protein kinase" evidence="7">
    <location>
        <begin position="15"/>
        <end position="277"/>
    </location>
</feature>
<accession>A0A917KPZ2</accession>
<feature type="binding site" evidence="5">
    <location>
        <position position="43"/>
    </location>
    <ligand>
        <name>ATP</name>
        <dbReference type="ChEBI" id="CHEBI:30616"/>
    </ligand>
</feature>
<dbReference type="InterPro" id="IPR015943">
    <property type="entry name" value="WD40/YVTN_repeat-like_dom_sf"/>
</dbReference>
<dbReference type="Pfam" id="PF00069">
    <property type="entry name" value="Pkinase"/>
    <property type="match status" value="1"/>
</dbReference>
<dbReference type="SUPFAM" id="SSF50998">
    <property type="entry name" value="Quinoprotein alcohol dehydrogenase-like"/>
    <property type="match status" value="2"/>
</dbReference>
<protein>
    <recommendedName>
        <fullName evidence="7">Protein kinase domain-containing protein</fullName>
    </recommendedName>
</protein>
<dbReference type="SUPFAM" id="SSF56112">
    <property type="entry name" value="Protein kinase-like (PK-like)"/>
    <property type="match status" value="1"/>
</dbReference>
<dbReference type="PROSITE" id="PS00107">
    <property type="entry name" value="PROTEIN_KINASE_ATP"/>
    <property type="match status" value="1"/>
</dbReference>
<dbReference type="Proteomes" id="UP000625682">
    <property type="component" value="Unassembled WGS sequence"/>
</dbReference>
<dbReference type="InterPro" id="IPR011047">
    <property type="entry name" value="Quinoprotein_ADH-like_sf"/>
</dbReference>
<dbReference type="InterPro" id="IPR008271">
    <property type="entry name" value="Ser/Thr_kinase_AS"/>
</dbReference>
<evidence type="ECO:0000256" key="6">
    <source>
        <dbReference type="SAM" id="MobiDB-lite"/>
    </source>
</evidence>
<evidence type="ECO:0000256" key="5">
    <source>
        <dbReference type="PROSITE-ProRule" id="PRU10141"/>
    </source>
</evidence>
<comment type="caution">
    <text evidence="8">The sequence shown here is derived from an EMBL/GenBank/DDBJ whole genome shotgun (WGS) entry which is preliminary data.</text>
</comment>
<name>A0A917KPZ2_9ACTN</name>
<reference evidence="8" key="1">
    <citation type="journal article" date="2014" name="Int. J. Syst. Evol. Microbiol.">
        <title>Complete genome sequence of Corynebacterium casei LMG S-19264T (=DSM 44701T), isolated from a smear-ripened cheese.</title>
        <authorList>
            <consortium name="US DOE Joint Genome Institute (JGI-PGF)"/>
            <person name="Walter F."/>
            <person name="Albersmeier A."/>
            <person name="Kalinowski J."/>
            <person name="Ruckert C."/>
        </authorList>
    </citation>
    <scope>NUCLEOTIDE SEQUENCE</scope>
    <source>
        <strain evidence="8">CGMCC 4.7272</strain>
    </source>
</reference>
<dbReference type="AlphaFoldDB" id="A0A917KPZ2"/>
<keyword evidence="2 5" id="KW-0547">Nucleotide-binding</keyword>
<evidence type="ECO:0000313" key="9">
    <source>
        <dbReference type="Proteomes" id="UP000625682"/>
    </source>
</evidence>
<evidence type="ECO:0000256" key="2">
    <source>
        <dbReference type="ARBA" id="ARBA00022741"/>
    </source>
</evidence>
<dbReference type="Pfam" id="PF13360">
    <property type="entry name" value="PQQ_2"/>
    <property type="match status" value="1"/>
</dbReference>
<reference evidence="8" key="2">
    <citation type="submission" date="2020-09" db="EMBL/GenBank/DDBJ databases">
        <authorList>
            <person name="Sun Q."/>
            <person name="Zhou Y."/>
        </authorList>
    </citation>
    <scope>NUCLEOTIDE SEQUENCE</scope>
    <source>
        <strain evidence="8">CGMCC 4.7272</strain>
    </source>
</reference>
<dbReference type="PROSITE" id="PS50011">
    <property type="entry name" value="PROTEIN_KINASE_DOM"/>
    <property type="match status" value="1"/>
</dbReference>
<evidence type="ECO:0000256" key="4">
    <source>
        <dbReference type="ARBA" id="ARBA00022840"/>
    </source>
</evidence>
<dbReference type="InterPro" id="IPR018391">
    <property type="entry name" value="PQQ_b-propeller_rpt"/>
</dbReference>
<dbReference type="Gene3D" id="3.30.200.20">
    <property type="entry name" value="Phosphorylase Kinase, domain 1"/>
    <property type="match status" value="1"/>
</dbReference>
<dbReference type="InterPro" id="IPR017441">
    <property type="entry name" value="Protein_kinase_ATP_BS"/>
</dbReference>
<evidence type="ECO:0000259" key="7">
    <source>
        <dbReference type="PROSITE" id="PS50011"/>
    </source>
</evidence>
<evidence type="ECO:0000256" key="1">
    <source>
        <dbReference type="ARBA" id="ARBA00022679"/>
    </source>
</evidence>
<dbReference type="InterPro" id="IPR000719">
    <property type="entry name" value="Prot_kinase_dom"/>
</dbReference>
<feature type="region of interest" description="Disordered" evidence="6">
    <location>
        <begin position="335"/>
        <end position="407"/>
    </location>
</feature>
<proteinExistence type="predicted"/>
<dbReference type="GO" id="GO:0005524">
    <property type="term" value="F:ATP binding"/>
    <property type="evidence" value="ECO:0007669"/>
    <property type="project" value="UniProtKB-UniRule"/>
</dbReference>
<dbReference type="InterPro" id="IPR002372">
    <property type="entry name" value="PQQ_rpt_dom"/>
</dbReference>
<evidence type="ECO:0000256" key="3">
    <source>
        <dbReference type="ARBA" id="ARBA00022777"/>
    </source>
</evidence>
<dbReference type="EMBL" id="BMMU01000004">
    <property type="protein sequence ID" value="GGJ21259.1"/>
    <property type="molecule type" value="Genomic_DNA"/>
</dbReference>
<dbReference type="GO" id="GO:0004674">
    <property type="term" value="F:protein serine/threonine kinase activity"/>
    <property type="evidence" value="ECO:0007669"/>
    <property type="project" value="TreeGrafter"/>
</dbReference>
<dbReference type="SMART" id="SM00564">
    <property type="entry name" value="PQQ"/>
    <property type="match status" value="4"/>
</dbReference>
<dbReference type="Gene3D" id="2.130.10.10">
    <property type="entry name" value="YVTN repeat-like/Quinoprotein amine dehydrogenase"/>
    <property type="match status" value="2"/>
</dbReference>
<sequence length="797" mass="83574">MEPLRPTDPERLGPYRPVARLGAGGMGEVFLAKDDRQQTVAVKVIRPELASGKAFRDRFRREVDAARAVSGTYTASVVDADPDGPVPWLATTHIVGPTLADAVEEYGPLPPRSVLALGAGLAEALIAVHSAGLVHRDLKPSNVLLAAEGPRVIDFGIVRATDGYELTLSGVLLGSPRYMCPEHATGDPMGPSGDVFCLGSVLAYAATGKAPFDGASAATLLYQVVHGTPDLTGVQEPLDTIIRLCLEKSPAARPSPDRVSAACAPVGVDALDWDGWLPEAVLCAIGRQGAGLMDLDLGLGAKADVLRRKSAPAAVAAAPGSGTLRVDPRLAAPRRLVTGRPGGPHHVVFPELPDLPDRPGPPELPDPPDRPGSGPTREQSPQQPPEPSPDRGTHRAPRSSRPGPSRRGVLTAAALALGTGVAALLHGSKDGASGAATPAGPAPEPLWTYRSDPLVQAPAVFYKGTTLLKTQSGTLFCLGLADGASPRWTYRGISQSPTPPLIVSDVVVALGTGATVLGVDPVTGAERYSLDFGADFRFDTLLGGAAGTVTIVGLRFDRQDNEDGSRGSATSTNVVLGTNLRARLAQVIPISPEDIGLDLKPFIDSARFVYLDGLHRLTARGGDARGSVLWSQRMASDSEVRSAPVVLDGTVFAVDSELVAVDLETGALRWRVKEGRGGFASVAVADGTVYCTTSDPHGVEAFDATDGSRRWFCETPRLDLENPLVAGGDAVFVTAAANKDGFYAIDARRGELLWNFTDGRDTGINDWQLSCDADGGTDHPLIAQHFDRVYALPMPRS</sequence>
<gene>
    <name evidence="8" type="ORF">GCM10012282_17120</name>
</gene>
<keyword evidence="4 5" id="KW-0067">ATP-binding</keyword>
<keyword evidence="9" id="KW-1185">Reference proteome</keyword>
<dbReference type="PANTHER" id="PTHR43289">
    <property type="entry name" value="MITOGEN-ACTIVATED PROTEIN KINASE KINASE KINASE 20-RELATED"/>
    <property type="match status" value="1"/>
</dbReference>
<dbReference type="SMART" id="SM00220">
    <property type="entry name" value="S_TKc"/>
    <property type="match status" value="1"/>
</dbReference>
<organism evidence="8 9">
    <name type="scientific">Streptomyces lacrimifluminis</name>
    <dbReference type="NCBI Taxonomy" id="1500077"/>
    <lineage>
        <taxon>Bacteria</taxon>
        <taxon>Bacillati</taxon>
        <taxon>Actinomycetota</taxon>
        <taxon>Actinomycetes</taxon>
        <taxon>Kitasatosporales</taxon>
        <taxon>Streptomycetaceae</taxon>
        <taxon>Streptomyces</taxon>
    </lineage>
</organism>